<feature type="chain" id="PRO_5025551661" description="Secreted protein" evidence="1">
    <location>
        <begin position="32"/>
        <end position="70"/>
    </location>
</feature>
<feature type="signal peptide" evidence="1">
    <location>
        <begin position="1"/>
        <end position="31"/>
    </location>
</feature>
<evidence type="ECO:0000313" key="2">
    <source>
        <dbReference type="EMBL" id="KAF2502429.1"/>
    </source>
</evidence>
<accession>A0A6A6RCM6</accession>
<protein>
    <recommendedName>
        <fullName evidence="4">Secreted protein</fullName>
    </recommendedName>
</protein>
<evidence type="ECO:0008006" key="4">
    <source>
        <dbReference type="Google" id="ProtNLM"/>
    </source>
</evidence>
<gene>
    <name evidence="2" type="ORF">BU16DRAFT_8364</name>
</gene>
<dbReference type="AlphaFoldDB" id="A0A6A6RCM6"/>
<keyword evidence="1" id="KW-0732">Signal</keyword>
<reference evidence="2" key="1">
    <citation type="journal article" date="2020" name="Stud. Mycol.">
        <title>101 Dothideomycetes genomes: a test case for predicting lifestyles and emergence of pathogens.</title>
        <authorList>
            <person name="Haridas S."/>
            <person name="Albert R."/>
            <person name="Binder M."/>
            <person name="Bloem J."/>
            <person name="Labutti K."/>
            <person name="Salamov A."/>
            <person name="Andreopoulos B."/>
            <person name="Baker S."/>
            <person name="Barry K."/>
            <person name="Bills G."/>
            <person name="Bluhm B."/>
            <person name="Cannon C."/>
            <person name="Castanera R."/>
            <person name="Culley D."/>
            <person name="Daum C."/>
            <person name="Ezra D."/>
            <person name="Gonzalez J."/>
            <person name="Henrissat B."/>
            <person name="Kuo A."/>
            <person name="Liang C."/>
            <person name="Lipzen A."/>
            <person name="Lutzoni F."/>
            <person name="Magnuson J."/>
            <person name="Mondo S."/>
            <person name="Nolan M."/>
            <person name="Ohm R."/>
            <person name="Pangilinan J."/>
            <person name="Park H.-J."/>
            <person name="Ramirez L."/>
            <person name="Alfaro M."/>
            <person name="Sun H."/>
            <person name="Tritt A."/>
            <person name="Yoshinaga Y."/>
            <person name="Zwiers L.-H."/>
            <person name="Turgeon B."/>
            <person name="Goodwin S."/>
            <person name="Spatafora J."/>
            <person name="Crous P."/>
            <person name="Grigoriev I."/>
        </authorList>
    </citation>
    <scope>NUCLEOTIDE SEQUENCE</scope>
    <source>
        <strain evidence="2">CBS 269.34</strain>
    </source>
</reference>
<evidence type="ECO:0000313" key="3">
    <source>
        <dbReference type="Proteomes" id="UP000799750"/>
    </source>
</evidence>
<keyword evidence="3" id="KW-1185">Reference proteome</keyword>
<proteinExistence type="predicted"/>
<organism evidence="2 3">
    <name type="scientific">Lophium mytilinum</name>
    <dbReference type="NCBI Taxonomy" id="390894"/>
    <lineage>
        <taxon>Eukaryota</taxon>
        <taxon>Fungi</taxon>
        <taxon>Dikarya</taxon>
        <taxon>Ascomycota</taxon>
        <taxon>Pezizomycotina</taxon>
        <taxon>Dothideomycetes</taxon>
        <taxon>Pleosporomycetidae</taxon>
        <taxon>Mytilinidiales</taxon>
        <taxon>Mytilinidiaceae</taxon>
        <taxon>Lophium</taxon>
    </lineage>
</organism>
<dbReference type="Proteomes" id="UP000799750">
    <property type="component" value="Unassembled WGS sequence"/>
</dbReference>
<dbReference type="EMBL" id="MU004181">
    <property type="protein sequence ID" value="KAF2502429.1"/>
    <property type="molecule type" value="Genomic_DNA"/>
</dbReference>
<sequence length="70" mass="8051">MMSHYLFCNQSLIKLSVYFFFSLLVFGNSSADPCWSIYRNHEPALCCTSYPSEPLRPNQTLSMLHAFHTG</sequence>
<evidence type="ECO:0000256" key="1">
    <source>
        <dbReference type="SAM" id="SignalP"/>
    </source>
</evidence>
<name>A0A6A6RCM6_9PEZI</name>